<evidence type="ECO:0000256" key="1">
    <source>
        <dbReference type="SAM" id="Phobius"/>
    </source>
</evidence>
<dbReference type="AlphaFoldDB" id="A0A5J4RW93"/>
<accession>A0A5J4RW93</accession>
<evidence type="ECO:0000313" key="2">
    <source>
        <dbReference type="EMBL" id="KAA6337999.1"/>
    </source>
</evidence>
<reference evidence="2" key="1">
    <citation type="submission" date="2019-03" db="EMBL/GenBank/DDBJ databases">
        <title>Single cell metagenomics reveals metabolic interactions within the superorganism composed of flagellate Streblomastix strix and complex community of Bacteroidetes bacteria on its surface.</title>
        <authorList>
            <person name="Treitli S.C."/>
            <person name="Kolisko M."/>
            <person name="Husnik F."/>
            <person name="Keeling P."/>
            <person name="Hampl V."/>
        </authorList>
    </citation>
    <scope>NUCLEOTIDE SEQUENCE</scope>
    <source>
        <strain evidence="2">STM</strain>
    </source>
</reference>
<name>A0A5J4RW93_9ZZZZ</name>
<comment type="caution">
    <text evidence="2">The sequence shown here is derived from an EMBL/GenBank/DDBJ whole genome shotgun (WGS) entry which is preliminary data.</text>
</comment>
<feature type="transmembrane region" description="Helical" evidence="1">
    <location>
        <begin position="6"/>
        <end position="25"/>
    </location>
</feature>
<dbReference type="EMBL" id="SNRY01000652">
    <property type="protein sequence ID" value="KAA6337999.1"/>
    <property type="molecule type" value="Genomic_DNA"/>
</dbReference>
<dbReference type="SUPFAM" id="SSF82185">
    <property type="entry name" value="Histone H3 K4-specific methyltransferase SET7/9 N-terminal domain"/>
    <property type="match status" value="1"/>
</dbReference>
<keyword evidence="1" id="KW-1133">Transmembrane helix</keyword>
<dbReference type="Gene3D" id="2.20.110.10">
    <property type="entry name" value="Histone H3 K4-specific methyltransferase SET7/9 N-terminal domain"/>
    <property type="match status" value="1"/>
</dbReference>
<proteinExistence type="predicted"/>
<keyword evidence="1" id="KW-0472">Membrane</keyword>
<keyword evidence="1" id="KW-0812">Transmembrane</keyword>
<sequence>MKQYFIIGIVLVISVLLYLFCKRILYKKKIEMYPSGEVHRIFYTRFNKKHGVENVFYKTGELNKKKKWNKGLLQGKTITYFKNGEKYVIEKYEKGILVQCDIHDLDGNKINKLFDR</sequence>
<protein>
    <submittedName>
        <fullName evidence="2">Putative antitoxin YwqK</fullName>
    </submittedName>
</protein>
<gene>
    <name evidence="2" type="ORF">EZS27_013973</name>
</gene>
<organism evidence="2">
    <name type="scientific">termite gut metagenome</name>
    <dbReference type="NCBI Taxonomy" id="433724"/>
    <lineage>
        <taxon>unclassified sequences</taxon>
        <taxon>metagenomes</taxon>
        <taxon>organismal metagenomes</taxon>
    </lineage>
</organism>